<proteinExistence type="predicted"/>
<accession>A0A951PRP4</accession>
<dbReference type="EMBL" id="JAHHIF010000080">
    <property type="protein sequence ID" value="MBW4549025.1"/>
    <property type="molecule type" value="Genomic_DNA"/>
</dbReference>
<gene>
    <name evidence="2" type="ORF">KME25_32170</name>
</gene>
<feature type="compositionally biased region" description="Basic and acidic residues" evidence="1">
    <location>
        <begin position="32"/>
        <end position="42"/>
    </location>
</feature>
<feature type="compositionally biased region" description="Gly residues" evidence="1">
    <location>
        <begin position="52"/>
        <end position="61"/>
    </location>
</feature>
<organism evidence="2 3">
    <name type="scientific">Symplocastrum torsivum CPER-KK1</name>
    <dbReference type="NCBI Taxonomy" id="450513"/>
    <lineage>
        <taxon>Bacteria</taxon>
        <taxon>Bacillati</taxon>
        <taxon>Cyanobacteriota</taxon>
        <taxon>Cyanophyceae</taxon>
        <taxon>Oscillatoriophycideae</taxon>
        <taxon>Oscillatoriales</taxon>
        <taxon>Microcoleaceae</taxon>
        <taxon>Symplocastrum</taxon>
    </lineage>
</organism>
<name>A0A951PRP4_9CYAN</name>
<evidence type="ECO:0000256" key="1">
    <source>
        <dbReference type="SAM" id="MobiDB-lite"/>
    </source>
</evidence>
<evidence type="ECO:0000313" key="3">
    <source>
        <dbReference type="Proteomes" id="UP000753908"/>
    </source>
</evidence>
<dbReference type="AlphaFoldDB" id="A0A951PRP4"/>
<reference evidence="2" key="2">
    <citation type="journal article" date="2022" name="Microbiol. Resour. Announc.">
        <title>Metagenome Sequencing to Explore Phylogenomics of Terrestrial Cyanobacteria.</title>
        <authorList>
            <person name="Ward R.D."/>
            <person name="Stajich J.E."/>
            <person name="Johansen J.R."/>
            <person name="Huntemann M."/>
            <person name="Clum A."/>
            <person name="Foster B."/>
            <person name="Foster B."/>
            <person name="Roux S."/>
            <person name="Palaniappan K."/>
            <person name="Varghese N."/>
            <person name="Mukherjee S."/>
            <person name="Reddy T.B.K."/>
            <person name="Daum C."/>
            <person name="Copeland A."/>
            <person name="Chen I.A."/>
            <person name="Ivanova N.N."/>
            <person name="Kyrpides N.C."/>
            <person name="Shapiro N."/>
            <person name="Eloe-Fadrosh E.A."/>
            <person name="Pietrasiak N."/>
        </authorList>
    </citation>
    <scope>NUCLEOTIDE SEQUENCE</scope>
    <source>
        <strain evidence="2">CPER-KK1</strain>
    </source>
</reference>
<protein>
    <submittedName>
        <fullName evidence="2">Uncharacterized protein</fullName>
    </submittedName>
</protein>
<comment type="caution">
    <text evidence="2">The sequence shown here is derived from an EMBL/GenBank/DDBJ whole genome shotgun (WGS) entry which is preliminary data.</text>
</comment>
<dbReference type="Proteomes" id="UP000753908">
    <property type="component" value="Unassembled WGS sequence"/>
</dbReference>
<sequence length="61" mass="6653">MTHLHNPQGDHTYSSFTYASRFDPSPSPSPKRRGEQNLERVENPAPPSLQGKGAGGLGQTY</sequence>
<feature type="compositionally biased region" description="Polar residues" evidence="1">
    <location>
        <begin position="9"/>
        <end position="18"/>
    </location>
</feature>
<reference evidence="2" key="1">
    <citation type="submission" date="2021-05" db="EMBL/GenBank/DDBJ databases">
        <authorList>
            <person name="Pietrasiak N."/>
            <person name="Ward R."/>
            <person name="Stajich J.E."/>
            <person name="Kurbessoian T."/>
        </authorList>
    </citation>
    <scope>NUCLEOTIDE SEQUENCE</scope>
    <source>
        <strain evidence="2">CPER-KK1</strain>
    </source>
</reference>
<feature type="region of interest" description="Disordered" evidence="1">
    <location>
        <begin position="1"/>
        <end position="61"/>
    </location>
</feature>
<evidence type="ECO:0000313" key="2">
    <source>
        <dbReference type="EMBL" id="MBW4549025.1"/>
    </source>
</evidence>